<dbReference type="AlphaFoldDB" id="A0A369VZE0"/>
<accession>A0A369VZE0</accession>
<dbReference type="GO" id="GO:0009035">
    <property type="term" value="F:type I site-specific deoxyribonuclease activity"/>
    <property type="evidence" value="ECO:0007669"/>
    <property type="project" value="UniProtKB-EC"/>
</dbReference>
<dbReference type="GO" id="GO:0005524">
    <property type="term" value="F:ATP binding"/>
    <property type="evidence" value="ECO:0007669"/>
    <property type="project" value="UniProtKB-KW"/>
</dbReference>
<keyword evidence="3" id="KW-1185">Reference proteome</keyword>
<keyword evidence="2" id="KW-0378">Hydrolase</keyword>
<keyword evidence="2" id="KW-0540">Nuclease</keyword>
<organism evidence="2 3">
    <name type="scientific">Pelagibacterium lacus</name>
    <dbReference type="NCBI Taxonomy" id="2282655"/>
    <lineage>
        <taxon>Bacteria</taxon>
        <taxon>Pseudomonadati</taxon>
        <taxon>Pseudomonadota</taxon>
        <taxon>Alphaproteobacteria</taxon>
        <taxon>Hyphomicrobiales</taxon>
        <taxon>Devosiaceae</taxon>
        <taxon>Pelagibacterium</taxon>
    </lineage>
</organism>
<dbReference type="InterPro" id="IPR029464">
    <property type="entry name" value="HSDR_N"/>
</dbReference>
<dbReference type="InterPro" id="IPR017035">
    <property type="entry name" value="UCP035009_HsdR_All3000-type"/>
</dbReference>
<proteinExistence type="predicted"/>
<protein>
    <submittedName>
        <fullName evidence="2">Restriction endonuclease</fullName>
    </submittedName>
</protein>
<evidence type="ECO:0000313" key="3">
    <source>
        <dbReference type="Proteomes" id="UP000253759"/>
    </source>
</evidence>
<dbReference type="Pfam" id="PF13588">
    <property type="entry name" value="HSDR_N_2"/>
    <property type="match status" value="1"/>
</dbReference>
<keyword evidence="2" id="KW-0255">Endonuclease</keyword>
<comment type="caution">
    <text evidence="2">The sequence shown here is derived from an EMBL/GenBank/DDBJ whole genome shotgun (WGS) entry which is preliminary data.</text>
</comment>
<evidence type="ECO:0000259" key="1">
    <source>
        <dbReference type="Pfam" id="PF13588"/>
    </source>
</evidence>
<gene>
    <name evidence="2" type="ORF">DVH29_14885</name>
</gene>
<dbReference type="Proteomes" id="UP000253759">
    <property type="component" value="Unassembled WGS sequence"/>
</dbReference>
<sequence length="346" mass="39290">MSIEQALHVLSERVKSHSSTMITEEAVKTAVVLPFFQALGYDVFNPSEVIPEFTADAVGKKGEKVDYAIQIDGNIRILVECKPITTQLDKVHLAQLFRYFTVTTAKFAVLTNGRTFHFHSDLEEPNKLDTRPFLSFDLSDIQPHLLAELRKFEKSGFDVDGILATAERLKYTSLLKAELNKLIESPSEEFVRLVAGKVHEGRFTAAVVEQYTNMVRGAFREVIRDSVKNRLSSALAETDQVIEEIEAPEPDIVTTQEEAEGFMIVKAIVRDTINVSRVHMRDTKSYCGILVDNNNRKPLCRLHFNRAVKYIGLFDGEQEERVIIESLDHLYDYTDRLRATAAKYTE</sequence>
<reference evidence="3" key="1">
    <citation type="submission" date="2018-07" db="EMBL/GenBank/DDBJ databases">
        <authorList>
            <person name="Liu B.-T."/>
            <person name="Du Z."/>
        </authorList>
    </citation>
    <scope>NUCLEOTIDE SEQUENCE [LARGE SCALE GENOMIC DNA]</scope>
    <source>
        <strain evidence="3">XYN52</strain>
    </source>
</reference>
<dbReference type="EMBL" id="QQNH01000035">
    <property type="protein sequence ID" value="RDE07784.1"/>
    <property type="molecule type" value="Genomic_DNA"/>
</dbReference>
<dbReference type="RefSeq" id="WP_114646981.1">
    <property type="nucleotide sequence ID" value="NZ_QQNH01000035.1"/>
</dbReference>
<name>A0A369VZE0_9HYPH</name>
<evidence type="ECO:0000313" key="2">
    <source>
        <dbReference type="EMBL" id="RDE07784.1"/>
    </source>
</evidence>
<dbReference type="PIRSF" id="PIRSF035009">
    <property type="entry name" value="UCP035009_HSDR_N"/>
    <property type="match status" value="1"/>
</dbReference>
<dbReference type="OrthoDB" id="9148007at2"/>
<dbReference type="GO" id="GO:0009307">
    <property type="term" value="P:DNA restriction-modification system"/>
    <property type="evidence" value="ECO:0007669"/>
    <property type="project" value="UniProtKB-KW"/>
</dbReference>
<feature type="domain" description="Type I restriction enzyme R protein N-terminal" evidence="1">
    <location>
        <begin position="24"/>
        <end position="120"/>
    </location>
</feature>
<dbReference type="GO" id="GO:0003677">
    <property type="term" value="F:DNA binding"/>
    <property type="evidence" value="ECO:0007669"/>
    <property type="project" value="UniProtKB-KW"/>
</dbReference>